<evidence type="ECO:0000313" key="2">
    <source>
        <dbReference type="Proteomes" id="UP000789396"/>
    </source>
</evidence>
<sequence length="125" mass="13991">MIELQVSQFLYGVIPQKGGNYLRTSLKNALLAINHHLQDVKPVPENTSHAISGHKSSGGYYAYAKPTDNYKRETLANVLNKIITILFPSSTKAFQDLINDSDSEADNYEDLQNNIFEDDNDTSVQ</sequence>
<name>A0A9N9BAS3_9GLOM</name>
<dbReference type="EMBL" id="CAJVPZ010005468">
    <property type="protein sequence ID" value="CAG8561342.1"/>
    <property type="molecule type" value="Genomic_DNA"/>
</dbReference>
<protein>
    <submittedName>
        <fullName evidence="1">5697_t:CDS:1</fullName>
    </submittedName>
</protein>
<accession>A0A9N9BAS3</accession>
<dbReference type="Proteomes" id="UP000789396">
    <property type="component" value="Unassembled WGS sequence"/>
</dbReference>
<organism evidence="1 2">
    <name type="scientific">Racocetra fulgida</name>
    <dbReference type="NCBI Taxonomy" id="60492"/>
    <lineage>
        <taxon>Eukaryota</taxon>
        <taxon>Fungi</taxon>
        <taxon>Fungi incertae sedis</taxon>
        <taxon>Mucoromycota</taxon>
        <taxon>Glomeromycotina</taxon>
        <taxon>Glomeromycetes</taxon>
        <taxon>Diversisporales</taxon>
        <taxon>Gigasporaceae</taxon>
        <taxon>Racocetra</taxon>
    </lineage>
</organism>
<keyword evidence="2" id="KW-1185">Reference proteome</keyword>
<dbReference type="AlphaFoldDB" id="A0A9N9BAS3"/>
<dbReference type="OrthoDB" id="2434162at2759"/>
<proteinExistence type="predicted"/>
<reference evidence="1" key="1">
    <citation type="submission" date="2021-06" db="EMBL/GenBank/DDBJ databases">
        <authorList>
            <person name="Kallberg Y."/>
            <person name="Tangrot J."/>
            <person name="Rosling A."/>
        </authorList>
    </citation>
    <scope>NUCLEOTIDE SEQUENCE</scope>
    <source>
        <strain evidence="1">IN212</strain>
    </source>
</reference>
<feature type="non-terminal residue" evidence="1">
    <location>
        <position position="1"/>
    </location>
</feature>
<evidence type="ECO:0000313" key="1">
    <source>
        <dbReference type="EMBL" id="CAG8561342.1"/>
    </source>
</evidence>
<gene>
    <name evidence="1" type="ORF">RFULGI_LOCUS5072</name>
</gene>
<comment type="caution">
    <text evidence="1">The sequence shown here is derived from an EMBL/GenBank/DDBJ whole genome shotgun (WGS) entry which is preliminary data.</text>
</comment>